<evidence type="ECO:0000256" key="4">
    <source>
        <dbReference type="ARBA" id="ARBA00022741"/>
    </source>
</evidence>
<dbReference type="GO" id="GO:0016879">
    <property type="term" value="F:ligase activity, forming carbon-nitrogen bonds"/>
    <property type="evidence" value="ECO:0007669"/>
    <property type="project" value="UniProtKB-UniRule"/>
</dbReference>
<name>A0A7G9YWL9_9EURY</name>
<dbReference type="PANTHER" id="PTHR40705">
    <property type="entry name" value="TRNA(ILE2) 2-AGMATINYLCYTIDINE SYNTHETASE TIAS"/>
    <property type="match status" value="1"/>
</dbReference>
<dbReference type="GO" id="GO:0005524">
    <property type="term" value="F:ATP binding"/>
    <property type="evidence" value="ECO:0007669"/>
    <property type="project" value="UniProtKB-KW"/>
</dbReference>
<dbReference type="GO" id="GO:0002101">
    <property type="term" value="P:tRNA wobble cytosine modification"/>
    <property type="evidence" value="ECO:0007669"/>
    <property type="project" value="UniProtKB-UniRule"/>
</dbReference>
<dbReference type="Pfam" id="PF22641">
    <property type="entry name" value="TiaS_TCKD"/>
    <property type="match status" value="1"/>
</dbReference>
<feature type="domain" description="TiaS FLD" evidence="7">
    <location>
        <begin position="143"/>
        <end position="262"/>
    </location>
</feature>
<dbReference type="AlphaFoldDB" id="A0A7G9YWL9"/>
<dbReference type="Gene3D" id="3.30.70.2200">
    <property type="match status" value="1"/>
</dbReference>
<dbReference type="EC" id="6.3.4.22" evidence="6"/>
<dbReference type="HAMAP" id="MF_01892">
    <property type="entry name" value="tRNA_Ile2_agm2C_synt"/>
    <property type="match status" value="1"/>
</dbReference>
<accession>A0A7G9YWL9</accession>
<proteinExistence type="inferred from homology"/>
<dbReference type="EMBL" id="MT631509">
    <property type="protein sequence ID" value="QNO52403.1"/>
    <property type="molecule type" value="Genomic_DNA"/>
</dbReference>
<evidence type="ECO:0000259" key="9">
    <source>
        <dbReference type="Pfam" id="PF23783"/>
    </source>
</evidence>
<dbReference type="Gene3D" id="3.90.600.20">
    <property type="match status" value="1"/>
</dbReference>
<dbReference type="Pfam" id="PF23783">
    <property type="entry name" value="Zn_ribbon_TiaS"/>
    <property type="match status" value="1"/>
</dbReference>
<protein>
    <recommendedName>
        <fullName evidence="6">tRNA(Ile2) 2-agmatinylcytidine synthetase TiaS</fullName>
        <shortName evidence="6">tRNA(Ile2)-agm2C synthetase</shortName>
        <ecNumber evidence="6">6.3.4.22</ecNumber>
    </recommendedName>
    <alternativeName>
        <fullName evidence="6">tRNA(Ile2) agmatidine synthetase</fullName>
    </alternativeName>
</protein>
<dbReference type="InterPro" id="IPR055394">
    <property type="entry name" value="Zn_ribbon_TiaS"/>
</dbReference>
<feature type="domain" description="TiaS-like TCKD" evidence="8">
    <location>
        <begin position="2"/>
        <end position="67"/>
    </location>
</feature>
<evidence type="ECO:0000256" key="1">
    <source>
        <dbReference type="ARBA" id="ARBA00022490"/>
    </source>
</evidence>
<evidence type="ECO:0000256" key="5">
    <source>
        <dbReference type="ARBA" id="ARBA00022840"/>
    </source>
</evidence>
<dbReference type="Gene3D" id="2.40.50.1010">
    <property type="match status" value="1"/>
</dbReference>
<evidence type="ECO:0000259" key="8">
    <source>
        <dbReference type="Pfam" id="PF22641"/>
    </source>
</evidence>
<keyword evidence="4 6" id="KW-0547">Nucleotide-binding</keyword>
<keyword evidence="3 6" id="KW-0819">tRNA processing</keyword>
<comment type="function">
    <text evidence="6">ATP-dependent agmatine transferase that catalyzes the formation of 2-agmatinylcytidine (agm2C) at the wobble position (C34) of tRNA(Ile2), converting the codon specificity from AUG to AUA.</text>
</comment>
<comment type="subcellular location">
    <subcellularLocation>
        <location evidence="6">Cytoplasm</location>
    </subcellularLocation>
</comment>
<feature type="domain" description="TiaS C-terminal zinc ribbon" evidence="9">
    <location>
        <begin position="363"/>
        <end position="403"/>
    </location>
</feature>
<dbReference type="Pfam" id="PF08489">
    <property type="entry name" value="TiaS_FLD"/>
    <property type="match status" value="1"/>
</dbReference>
<keyword evidence="1 6" id="KW-0963">Cytoplasm</keyword>
<keyword evidence="5 6" id="KW-0067">ATP-binding</keyword>
<evidence type="ECO:0000256" key="2">
    <source>
        <dbReference type="ARBA" id="ARBA00022598"/>
    </source>
</evidence>
<evidence type="ECO:0000256" key="3">
    <source>
        <dbReference type="ARBA" id="ARBA00022694"/>
    </source>
</evidence>
<dbReference type="InterPro" id="IPR053870">
    <property type="entry name" value="TiaS-like_TCKD"/>
</dbReference>
<dbReference type="InterPro" id="IPR024913">
    <property type="entry name" value="tRNA_Ile2__agm2C_synt"/>
</dbReference>
<dbReference type="InterPro" id="IPR013696">
    <property type="entry name" value="TiaS_FLD"/>
</dbReference>
<dbReference type="PANTHER" id="PTHR40705:SF1">
    <property type="entry name" value="TRNA(ILE2) 2-AGMATINYLCYTIDINE SYNTHETASE TIAS"/>
    <property type="match status" value="1"/>
</dbReference>
<reference evidence="10" key="1">
    <citation type="submission" date="2020-06" db="EMBL/GenBank/DDBJ databases">
        <title>Unique genomic features of the anaerobic methanotrophic archaea.</title>
        <authorList>
            <person name="Chadwick G.L."/>
            <person name="Skennerton C.T."/>
            <person name="Laso-Perez R."/>
            <person name="Leu A.O."/>
            <person name="Speth D.R."/>
            <person name="Yu H."/>
            <person name="Morgan-Lang C."/>
            <person name="Hatzenpichler R."/>
            <person name="Goudeau D."/>
            <person name="Malmstrom R."/>
            <person name="Brazelton W.J."/>
            <person name="Woyke T."/>
            <person name="Hallam S.J."/>
            <person name="Tyson G.W."/>
            <person name="Wegener G."/>
            <person name="Boetius A."/>
            <person name="Orphan V."/>
        </authorList>
    </citation>
    <scope>NUCLEOTIDE SEQUENCE</scope>
</reference>
<evidence type="ECO:0000313" key="10">
    <source>
        <dbReference type="EMBL" id="QNO52403.1"/>
    </source>
</evidence>
<gene>
    <name evidence="6 10" type="primary">tiaS</name>
    <name evidence="10" type="ORF">IAKEDICC_00024</name>
</gene>
<comment type="similarity">
    <text evidence="6">Belongs to the TiaS family.</text>
</comment>
<evidence type="ECO:0000259" key="7">
    <source>
        <dbReference type="Pfam" id="PF08489"/>
    </source>
</evidence>
<dbReference type="CDD" id="cd04482">
    <property type="entry name" value="RPA2_OBF_like"/>
    <property type="match status" value="1"/>
</dbReference>
<organism evidence="10">
    <name type="scientific">Candidatus Methanophagaceae archaeon ANME-1 ERB6</name>
    <dbReference type="NCBI Taxonomy" id="2759912"/>
    <lineage>
        <taxon>Archaea</taxon>
        <taxon>Methanobacteriati</taxon>
        <taxon>Methanobacteriota</taxon>
        <taxon>Stenosarchaea group</taxon>
        <taxon>Methanomicrobia</taxon>
        <taxon>Candidatus Methanophagales</taxon>
        <taxon>Candidatus Methanophagaceae</taxon>
    </lineage>
</organism>
<evidence type="ECO:0000256" key="6">
    <source>
        <dbReference type="HAMAP-Rule" id="MF_01892"/>
    </source>
</evidence>
<dbReference type="GO" id="GO:0005737">
    <property type="term" value="C:cytoplasm"/>
    <property type="evidence" value="ECO:0007669"/>
    <property type="project" value="UniProtKB-SubCell"/>
</dbReference>
<sequence>MIIGIDDTDSRKGMCTTYLCAVLVDELKKYGGVSTPRLVRLNPCIPFKTRGNGAVSFEIWVTEGKAEKVKEVVKDRVSELSELREEGTNPGVVFIDDNILNLNLNLKLKNFYENAVREVLTLTDAYAIISELHFDYFGLKNKRGLIGALAAASFLVLQKNKPDYYDFTYELMAYRQKERWGKSRFIDETSVWKADAATYPLTWDTVDVANNEIVFAPHSPCPVLFGIRGDSVDAIYKTYELIDTEPEERKMLFVTNQGTDFHLTTFEAAREKLRDYHSYILDGMVSSNPRTIEGGHVVFSILLSEETLGSIECIAYEPTKGFRDIIRKLRVGDEITVFGSLKKETLNLEKIEVRKLNLLVERNPRCDKCGRTMKSAGRLQGYRCKRCGTFRAAKDKVVVDRELEEGLYEVPPVARRHISKPLIRMRMQKEGAYKAVHPSR</sequence>
<comment type="catalytic activity">
    <reaction evidence="6">
        <text>cytidine(34) in tRNA(Ile2) + agmatine + ATP + H2O = 2-agmatinylcytidine(34) in tRNA(Ile2) + AMP + 2 phosphate + 2 H(+)</text>
        <dbReference type="Rhea" id="RHEA:43608"/>
        <dbReference type="Rhea" id="RHEA-COMP:10625"/>
        <dbReference type="Rhea" id="RHEA-COMP:10626"/>
        <dbReference type="ChEBI" id="CHEBI:15377"/>
        <dbReference type="ChEBI" id="CHEBI:15378"/>
        <dbReference type="ChEBI" id="CHEBI:30616"/>
        <dbReference type="ChEBI" id="CHEBI:43474"/>
        <dbReference type="ChEBI" id="CHEBI:58145"/>
        <dbReference type="ChEBI" id="CHEBI:82748"/>
        <dbReference type="ChEBI" id="CHEBI:83545"/>
        <dbReference type="ChEBI" id="CHEBI:456215"/>
        <dbReference type="EC" id="6.3.4.22"/>
    </reaction>
</comment>
<keyword evidence="2 6" id="KW-0436">Ligase</keyword>